<dbReference type="AlphaFoldDB" id="A0A918IVS5"/>
<keyword evidence="3" id="KW-1185">Reference proteome</keyword>
<reference evidence="2" key="1">
    <citation type="journal article" date="2014" name="Int. J. Syst. Evol. Microbiol.">
        <title>Complete genome sequence of Corynebacterium casei LMG S-19264T (=DSM 44701T), isolated from a smear-ripened cheese.</title>
        <authorList>
            <consortium name="US DOE Joint Genome Institute (JGI-PGF)"/>
            <person name="Walter F."/>
            <person name="Albersmeier A."/>
            <person name="Kalinowski J."/>
            <person name="Ruckert C."/>
        </authorList>
    </citation>
    <scope>NUCLEOTIDE SEQUENCE</scope>
    <source>
        <strain evidence="2">KCTC 23714</strain>
    </source>
</reference>
<evidence type="ECO:0000313" key="2">
    <source>
        <dbReference type="EMBL" id="GGW34947.1"/>
    </source>
</evidence>
<name>A0A918IVS5_9RHOB</name>
<keyword evidence="1" id="KW-1133">Transmembrane helix</keyword>
<reference evidence="2" key="2">
    <citation type="submission" date="2020-09" db="EMBL/GenBank/DDBJ databases">
        <authorList>
            <person name="Sun Q."/>
            <person name="Kim S."/>
        </authorList>
    </citation>
    <scope>NUCLEOTIDE SEQUENCE</scope>
    <source>
        <strain evidence="2">KCTC 23714</strain>
    </source>
</reference>
<comment type="caution">
    <text evidence="2">The sequence shown here is derived from an EMBL/GenBank/DDBJ whole genome shotgun (WGS) entry which is preliminary data.</text>
</comment>
<dbReference type="RefSeq" id="WP_189634146.1">
    <property type="nucleotide sequence ID" value="NZ_BMYQ01000007.1"/>
</dbReference>
<evidence type="ECO:0000256" key="1">
    <source>
        <dbReference type="SAM" id="Phobius"/>
    </source>
</evidence>
<dbReference type="EMBL" id="BMYQ01000007">
    <property type="protein sequence ID" value="GGW34947.1"/>
    <property type="molecule type" value="Genomic_DNA"/>
</dbReference>
<proteinExistence type="predicted"/>
<keyword evidence="1" id="KW-0812">Transmembrane</keyword>
<dbReference type="Proteomes" id="UP000628984">
    <property type="component" value="Unassembled WGS sequence"/>
</dbReference>
<gene>
    <name evidence="2" type="ORF">GCM10011452_24310</name>
</gene>
<feature type="transmembrane region" description="Helical" evidence="1">
    <location>
        <begin position="6"/>
        <end position="25"/>
    </location>
</feature>
<organism evidence="2 3">
    <name type="scientific">Gemmobacter lanyuensis</name>
    <dbReference type="NCBI Taxonomy" id="1054497"/>
    <lineage>
        <taxon>Bacteria</taxon>
        <taxon>Pseudomonadati</taxon>
        <taxon>Pseudomonadota</taxon>
        <taxon>Alphaproteobacteria</taxon>
        <taxon>Rhodobacterales</taxon>
        <taxon>Paracoccaceae</taxon>
        <taxon>Gemmobacter</taxon>
    </lineage>
</organism>
<protein>
    <submittedName>
        <fullName evidence="2">Uncharacterized protein</fullName>
    </submittedName>
</protein>
<sequence length="158" mass="17192">MNEVLTFILGVMCCLSVIVTVVTVMQQPQRAGVLDLRPGEGWRDVTPASAPRAPAARRSAPVRTLPRADQARLARAYEAQSSRATRRMECARSALHRISKAGENGPATIAGQTLRRLARASEGYEAQMRFAADRLQLIALGEEPRARRIAQAALAEMA</sequence>
<evidence type="ECO:0000313" key="3">
    <source>
        <dbReference type="Proteomes" id="UP000628984"/>
    </source>
</evidence>
<keyword evidence="1" id="KW-0472">Membrane</keyword>
<accession>A0A918IVS5</accession>